<keyword evidence="2" id="KW-1185">Reference proteome</keyword>
<dbReference type="Proteomes" id="UP000821865">
    <property type="component" value="Chromosome 11"/>
</dbReference>
<protein>
    <submittedName>
        <fullName evidence="1">Uncharacterized protein</fullName>
    </submittedName>
</protein>
<evidence type="ECO:0000313" key="1">
    <source>
        <dbReference type="EMBL" id="KAH7970799.1"/>
    </source>
</evidence>
<sequence>MGKCCIPSCRNSRERIPGLTFHQIPSNEPCRTRWMEVLTKNGVNAFTEWTLVCGEHFTHEDYKMTARKNFLLPSAVPSVFTIRPCRNAPKKRGRKPKALLLQQQQQQQFAARAGAPQRVTVLRSVVAGDADTADDDEDYDPRSGGSVGVRRTGRPRKRKVFTDMVVYMPKTASDAPQAEDDEDDAGEEDMQTITLTFPREDEDEDSASEEYGATSSAGKLSEGVRLEELSQQPAAATPDEAVQFSEGGEKQPPKNLNVIVFTNQPRPASSSVRTRTDDLGAGSVEVNESSSDYPGRPKRRCCQIQTQRLLFYKSVITKLRKRVLALEASLAEKERELAAIEAQKDLELL</sequence>
<name>A0ACB8DJP4_DERSI</name>
<reference evidence="1" key="1">
    <citation type="submission" date="2020-05" db="EMBL/GenBank/DDBJ databases">
        <title>Large-scale comparative analyses of tick genomes elucidate their genetic diversity and vector capacities.</title>
        <authorList>
            <person name="Jia N."/>
            <person name="Wang J."/>
            <person name="Shi W."/>
            <person name="Du L."/>
            <person name="Sun Y."/>
            <person name="Zhan W."/>
            <person name="Jiang J."/>
            <person name="Wang Q."/>
            <person name="Zhang B."/>
            <person name="Ji P."/>
            <person name="Sakyi L.B."/>
            <person name="Cui X."/>
            <person name="Yuan T."/>
            <person name="Jiang B."/>
            <person name="Yang W."/>
            <person name="Lam T.T.-Y."/>
            <person name="Chang Q."/>
            <person name="Ding S."/>
            <person name="Wang X."/>
            <person name="Zhu J."/>
            <person name="Ruan X."/>
            <person name="Zhao L."/>
            <person name="Wei J."/>
            <person name="Que T."/>
            <person name="Du C."/>
            <person name="Cheng J."/>
            <person name="Dai P."/>
            <person name="Han X."/>
            <person name="Huang E."/>
            <person name="Gao Y."/>
            <person name="Liu J."/>
            <person name="Shao H."/>
            <person name="Ye R."/>
            <person name="Li L."/>
            <person name="Wei W."/>
            <person name="Wang X."/>
            <person name="Wang C."/>
            <person name="Yang T."/>
            <person name="Huo Q."/>
            <person name="Li W."/>
            <person name="Guo W."/>
            <person name="Chen H."/>
            <person name="Zhou L."/>
            <person name="Ni X."/>
            <person name="Tian J."/>
            <person name="Zhou Y."/>
            <person name="Sheng Y."/>
            <person name="Liu T."/>
            <person name="Pan Y."/>
            <person name="Xia L."/>
            <person name="Li J."/>
            <person name="Zhao F."/>
            <person name="Cao W."/>
        </authorList>
    </citation>
    <scope>NUCLEOTIDE SEQUENCE</scope>
    <source>
        <strain evidence="1">Dsil-2018</strain>
    </source>
</reference>
<proteinExistence type="predicted"/>
<comment type="caution">
    <text evidence="1">The sequence shown here is derived from an EMBL/GenBank/DDBJ whole genome shotgun (WGS) entry which is preliminary data.</text>
</comment>
<organism evidence="1 2">
    <name type="scientific">Dermacentor silvarum</name>
    <name type="common">Tick</name>
    <dbReference type="NCBI Taxonomy" id="543639"/>
    <lineage>
        <taxon>Eukaryota</taxon>
        <taxon>Metazoa</taxon>
        <taxon>Ecdysozoa</taxon>
        <taxon>Arthropoda</taxon>
        <taxon>Chelicerata</taxon>
        <taxon>Arachnida</taxon>
        <taxon>Acari</taxon>
        <taxon>Parasitiformes</taxon>
        <taxon>Ixodida</taxon>
        <taxon>Ixodoidea</taxon>
        <taxon>Ixodidae</taxon>
        <taxon>Rhipicephalinae</taxon>
        <taxon>Dermacentor</taxon>
    </lineage>
</organism>
<dbReference type="EMBL" id="CM023480">
    <property type="protein sequence ID" value="KAH7970799.1"/>
    <property type="molecule type" value="Genomic_DNA"/>
</dbReference>
<gene>
    <name evidence="1" type="ORF">HPB49_015682</name>
</gene>
<evidence type="ECO:0000313" key="2">
    <source>
        <dbReference type="Proteomes" id="UP000821865"/>
    </source>
</evidence>
<accession>A0ACB8DJP4</accession>